<feature type="compositionally biased region" description="Basic and acidic residues" evidence="1">
    <location>
        <begin position="717"/>
        <end position="730"/>
    </location>
</feature>
<evidence type="ECO:0000313" key="4">
    <source>
        <dbReference type="Proteomes" id="UP001428341"/>
    </source>
</evidence>
<dbReference type="InterPro" id="IPR025677">
    <property type="entry name" value="OST-HTH-assoc_dom"/>
</dbReference>
<reference evidence="3 4" key="1">
    <citation type="submission" date="2024-05" db="EMBL/GenBank/DDBJ databases">
        <title>Haplotype-resolved chromosome-level genome assembly of Huyou (Citrus changshanensis).</title>
        <authorList>
            <person name="Miao C."/>
            <person name="Chen W."/>
            <person name="Wu Y."/>
            <person name="Wang L."/>
            <person name="Zhao S."/>
            <person name="Grierson D."/>
            <person name="Xu C."/>
            <person name="Chen K."/>
        </authorList>
    </citation>
    <scope>NUCLEOTIDE SEQUENCE [LARGE SCALE GENOMIC DNA]</scope>
    <source>
        <strain evidence="3">01-14</strain>
        <tissue evidence="3">Leaf</tissue>
    </source>
</reference>
<feature type="compositionally biased region" description="Basic and acidic residues" evidence="1">
    <location>
        <begin position="522"/>
        <end position="533"/>
    </location>
</feature>
<dbReference type="PANTHER" id="PTHR14379:SF6">
    <property type="entry name" value="EMB|CAB71880.1"/>
    <property type="match status" value="1"/>
</dbReference>
<evidence type="ECO:0000313" key="3">
    <source>
        <dbReference type="EMBL" id="KAK9230400.1"/>
    </source>
</evidence>
<keyword evidence="4" id="KW-1185">Reference proteome</keyword>
<dbReference type="GO" id="GO:0004540">
    <property type="term" value="F:RNA nuclease activity"/>
    <property type="evidence" value="ECO:0007669"/>
    <property type="project" value="InterPro"/>
</dbReference>
<accession>A0AAP0R173</accession>
<dbReference type="EMBL" id="JBCGBO010000001">
    <property type="protein sequence ID" value="KAK9230400.1"/>
    <property type="molecule type" value="Genomic_DNA"/>
</dbReference>
<feature type="region of interest" description="Disordered" evidence="1">
    <location>
        <begin position="885"/>
        <end position="1012"/>
    </location>
</feature>
<dbReference type="InterPro" id="IPR025605">
    <property type="entry name" value="OST-HTH/LOTUS_dom"/>
</dbReference>
<dbReference type="GO" id="GO:0005777">
    <property type="term" value="C:peroxisome"/>
    <property type="evidence" value="ECO:0007669"/>
    <property type="project" value="InterPro"/>
</dbReference>
<dbReference type="AlphaFoldDB" id="A0AAP0R173"/>
<evidence type="ECO:0000259" key="2">
    <source>
        <dbReference type="PROSITE" id="PS51644"/>
    </source>
</evidence>
<dbReference type="Gene3D" id="3.30.420.610">
    <property type="entry name" value="LOTUS domain-like"/>
    <property type="match status" value="2"/>
</dbReference>
<dbReference type="Pfam" id="PF12872">
    <property type="entry name" value="OST-HTH"/>
    <property type="match status" value="2"/>
</dbReference>
<feature type="region of interest" description="Disordered" evidence="1">
    <location>
        <begin position="709"/>
        <end position="750"/>
    </location>
</feature>
<dbReference type="Pfam" id="PF14418">
    <property type="entry name" value="OHA"/>
    <property type="match status" value="1"/>
</dbReference>
<feature type="domain" description="HTH OST-type" evidence="2">
    <location>
        <begin position="755"/>
        <end position="829"/>
    </location>
</feature>
<proteinExistence type="predicted"/>
<dbReference type="Pfam" id="PF01936">
    <property type="entry name" value="NYN"/>
    <property type="match status" value="1"/>
</dbReference>
<feature type="compositionally biased region" description="Basic and acidic residues" evidence="1">
    <location>
        <begin position="492"/>
        <end position="501"/>
    </location>
</feature>
<gene>
    <name evidence="3" type="ORF">WN944_023368</name>
</gene>
<dbReference type="InterPro" id="IPR024768">
    <property type="entry name" value="Marf1"/>
</dbReference>
<dbReference type="CDD" id="cd08824">
    <property type="entry name" value="LOTUS"/>
    <property type="match status" value="2"/>
</dbReference>
<dbReference type="InterPro" id="IPR041966">
    <property type="entry name" value="LOTUS-like"/>
</dbReference>
<feature type="region of interest" description="Disordered" evidence="1">
    <location>
        <begin position="830"/>
        <end position="872"/>
    </location>
</feature>
<comment type="caution">
    <text evidence="3">The sequence shown here is derived from an EMBL/GenBank/DDBJ whole genome shotgun (WGS) entry which is preliminary data.</text>
</comment>
<name>A0AAP0R173_9ROSI</name>
<evidence type="ECO:0000256" key="1">
    <source>
        <dbReference type="SAM" id="MobiDB-lite"/>
    </source>
</evidence>
<dbReference type="GO" id="GO:0010468">
    <property type="term" value="P:regulation of gene expression"/>
    <property type="evidence" value="ECO:0007669"/>
    <property type="project" value="InterPro"/>
</dbReference>
<feature type="compositionally biased region" description="Low complexity" evidence="1">
    <location>
        <begin position="978"/>
        <end position="991"/>
    </location>
</feature>
<feature type="compositionally biased region" description="Acidic residues" evidence="1">
    <location>
        <begin position="897"/>
        <end position="913"/>
    </location>
</feature>
<feature type="region of interest" description="Disordered" evidence="1">
    <location>
        <begin position="492"/>
        <end position="558"/>
    </location>
</feature>
<dbReference type="CDD" id="cd10910">
    <property type="entry name" value="PIN_limkain_b1_N_like"/>
    <property type="match status" value="1"/>
</dbReference>
<dbReference type="Gene3D" id="3.40.50.1010">
    <property type="entry name" value="5'-nuclease"/>
    <property type="match status" value="1"/>
</dbReference>
<dbReference type="Proteomes" id="UP001428341">
    <property type="component" value="Unassembled WGS sequence"/>
</dbReference>
<dbReference type="PANTHER" id="PTHR14379">
    <property type="entry name" value="LIMKAIN B LKAP"/>
    <property type="match status" value="1"/>
</dbReference>
<dbReference type="InterPro" id="IPR021139">
    <property type="entry name" value="NYN"/>
</dbReference>
<feature type="region of interest" description="Disordered" evidence="1">
    <location>
        <begin position="388"/>
        <end position="456"/>
    </location>
</feature>
<dbReference type="PROSITE" id="PS51644">
    <property type="entry name" value="HTH_OST"/>
    <property type="match status" value="2"/>
</dbReference>
<feature type="compositionally biased region" description="Basic and acidic residues" evidence="1">
    <location>
        <begin position="840"/>
        <end position="862"/>
    </location>
</feature>
<protein>
    <recommendedName>
        <fullName evidence="2">HTH OST-type domain-containing protein</fullName>
    </recommendedName>
</protein>
<organism evidence="3 4">
    <name type="scientific">Citrus x changshan-huyou</name>
    <dbReference type="NCBI Taxonomy" id="2935761"/>
    <lineage>
        <taxon>Eukaryota</taxon>
        <taxon>Viridiplantae</taxon>
        <taxon>Streptophyta</taxon>
        <taxon>Embryophyta</taxon>
        <taxon>Tracheophyta</taxon>
        <taxon>Spermatophyta</taxon>
        <taxon>Magnoliopsida</taxon>
        <taxon>eudicotyledons</taxon>
        <taxon>Gunneridae</taxon>
        <taxon>Pentapetalae</taxon>
        <taxon>rosids</taxon>
        <taxon>malvids</taxon>
        <taxon>Sapindales</taxon>
        <taxon>Rutaceae</taxon>
        <taxon>Aurantioideae</taxon>
        <taxon>Citrus</taxon>
    </lineage>
</organism>
<feature type="domain" description="HTH OST-type" evidence="2">
    <location>
        <begin position="270"/>
        <end position="342"/>
    </location>
</feature>
<sequence length="1036" mass="114763">MKPFSPKSLLSLFSSSSSSSPSSPLRIFVAHFSTSSNTSPRRHEEDSKNVRVSVWWDFENCNLPAGVNAFKVAHTITAAIRANGIKGPVTITAFGDVVQMSRANQEVLSSTGINIAHVPHVPLVPAINHANVSLSTGGKNSADRSLLVDLMYWVSQNPPPAHLFLISSDRDFASVLHRLRMNNYNILLASRESASNVLCSAASIMWNWDSLLREENLAGKHFNQPPDGPYGSWYGHYKGPLLDPFSVAEQPAISRSVEPPEPASDKLRPVPKSVVRQIRYILKSYPEGIFITELRAELSKSPVTIDKDLYGYKKFSRFLLSMPNILRLQPEPDGQFLVYGSTPKAPEPFEIGLGTTNGHYCENGTSNGHVCRNGDRELSESLKLSVDQGHKNGAANGKPSSSPEAVVDQPSRKVQQHPLSSEKENVINAEVPEPLKKVQQPPPMDKNVSSPVAVQEDEPHVLKQDPVNEVVFFKKIWIRWFGGKNGDSDIKSQHFPEKCSDSGDISQKISKKRPEKPLAYGDGEKKKVEEKNIRSPTQDDDLAESVQGKKTAKSAHACGDKSTMSAGVLSQIVNWCKFRRSRPDSDSLSDLSSEKLNQTNSNAQKHAVFLKDSFWSDMESFMKSPRGSVIVSQSRTRKQMAESLKEEGPLVLRDLSECDLLDLVDLMISEKKWVEEYPSEKSPFKLSGLVRKKSSLDHSHAANGLRSIFLNTPSKSDQPKVQKHEEEKQSRKISHAGVSASAIDKNPKDRSRNDILADCQKLVDEILKEYPEGYNMRGFRQLFIERYGYHLDIQKLGYQKLGTLLQIMPGVMIESRYMLPSNKVMCSSGLETSDPGFEEADAHHPLSNSDRELLETSKKSDDSDSQWEELGPVSNLSFDRKAVQSGLKAEPVKETETETYPDYEPSVSDDEFSDSGGDASTATQPEGQGKPEVDNEDSSLLQILDSWYSSKEEVDNNKNKSENVDGMVDCSTDGVIPSASSEEATTSATSSGNFALKQRPKKRYSFVSDPLDNEKDKLIDGILGSLKKSGEPRMEG</sequence>
<feature type="compositionally biased region" description="Basic and acidic residues" evidence="1">
    <location>
        <begin position="950"/>
        <end position="963"/>
    </location>
</feature>